<dbReference type="GO" id="GO:0008999">
    <property type="term" value="F:protein-N-terminal-alanine acetyltransferase activity"/>
    <property type="evidence" value="ECO:0007669"/>
    <property type="project" value="UniProtKB-EC"/>
</dbReference>
<dbReference type="Pfam" id="PF00583">
    <property type="entry name" value="Acetyltransf_1"/>
    <property type="match status" value="1"/>
</dbReference>
<gene>
    <name evidence="6" type="primary">rimI</name>
    <name evidence="6" type="ORF">QQX09_04090</name>
</gene>
<evidence type="ECO:0000256" key="2">
    <source>
        <dbReference type="ARBA" id="ARBA00022490"/>
    </source>
</evidence>
<proteinExistence type="inferred from homology"/>
<feature type="domain" description="N-acetyltransferase" evidence="5">
    <location>
        <begin position="15"/>
        <end position="160"/>
    </location>
</feature>
<dbReference type="InterPro" id="IPR050680">
    <property type="entry name" value="YpeA/RimI_acetyltransf"/>
</dbReference>
<accession>A0ABT8G7B8</accession>
<dbReference type="GO" id="GO:0005840">
    <property type="term" value="C:ribosome"/>
    <property type="evidence" value="ECO:0007669"/>
    <property type="project" value="UniProtKB-KW"/>
</dbReference>
<dbReference type="SUPFAM" id="SSF55729">
    <property type="entry name" value="Acyl-CoA N-acyltransferases (Nat)"/>
    <property type="match status" value="1"/>
</dbReference>
<evidence type="ECO:0000313" key="7">
    <source>
        <dbReference type="Proteomes" id="UP001172728"/>
    </source>
</evidence>
<dbReference type="RefSeq" id="WP_301131493.1">
    <property type="nucleotide sequence ID" value="NZ_JAUHPW010000002.1"/>
</dbReference>
<dbReference type="NCBIfam" id="TIGR01575">
    <property type="entry name" value="rimI"/>
    <property type="match status" value="1"/>
</dbReference>
<organism evidence="6 7">
    <name type="scientific">Demequina litoralis</name>
    <dbReference type="NCBI Taxonomy" id="3051660"/>
    <lineage>
        <taxon>Bacteria</taxon>
        <taxon>Bacillati</taxon>
        <taxon>Actinomycetota</taxon>
        <taxon>Actinomycetes</taxon>
        <taxon>Micrococcales</taxon>
        <taxon>Demequinaceae</taxon>
        <taxon>Demequina</taxon>
    </lineage>
</organism>
<comment type="caution">
    <text evidence="6">The sequence shown here is derived from an EMBL/GenBank/DDBJ whole genome shotgun (WGS) entry which is preliminary data.</text>
</comment>
<keyword evidence="7" id="KW-1185">Reference proteome</keyword>
<sequence length="166" mass="18405">MTPAEGAGAGAAPAWVIRDLGRADLPWMAAQEVRMFGASAWSRELIQHDYLYGLTRYRGIELDGGLVGYSVYGYDGDAFHLLNLAVVPEARGRGLGRALMDDFMAEARHEGAPDAWLEVAVDNEIALALYRAYGFEDVRIRRKYYQPEGLDALVMRVQLSGYEPGF</sequence>
<dbReference type="InterPro" id="IPR000182">
    <property type="entry name" value="GNAT_dom"/>
</dbReference>
<dbReference type="PANTHER" id="PTHR43420:SF12">
    <property type="entry name" value="N-ACETYLTRANSFERASE DOMAIN-CONTAINING PROTEIN"/>
    <property type="match status" value="1"/>
</dbReference>
<evidence type="ECO:0000256" key="1">
    <source>
        <dbReference type="ARBA" id="ARBA00005395"/>
    </source>
</evidence>
<keyword evidence="3 6" id="KW-0808">Transferase</keyword>
<dbReference type="PANTHER" id="PTHR43420">
    <property type="entry name" value="ACETYLTRANSFERASE"/>
    <property type="match status" value="1"/>
</dbReference>
<evidence type="ECO:0000259" key="5">
    <source>
        <dbReference type="PROSITE" id="PS51186"/>
    </source>
</evidence>
<keyword evidence="4 6" id="KW-0012">Acyltransferase</keyword>
<evidence type="ECO:0000256" key="3">
    <source>
        <dbReference type="ARBA" id="ARBA00022679"/>
    </source>
</evidence>
<evidence type="ECO:0000313" key="6">
    <source>
        <dbReference type="EMBL" id="MDN4475036.1"/>
    </source>
</evidence>
<keyword evidence="2" id="KW-0963">Cytoplasm</keyword>
<dbReference type="InterPro" id="IPR016181">
    <property type="entry name" value="Acyl_CoA_acyltransferase"/>
</dbReference>
<name>A0ABT8G7B8_9MICO</name>
<dbReference type="InterPro" id="IPR006464">
    <property type="entry name" value="AcTrfase_RimI/Ard1"/>
</dbReference>
<dbReference type="Proteomes" id="UP001172728">
    <property type="component" value="Unassembled WGS sequence"/>
</dbReference>
<dbReference type="CDD" id="cd04301">
    <property type="entry name" value="NAT_SF"/>
    <property type="match status" value="1"/>
</dbReference>
<keyword evidence="6" id="KW-0687">Ribonucleoprotein</keyword>
<dbReference type="PROSITE" id="PS51186">
    <property type="entry name" value="GNAT"/>
    <property type="match status" value="1"/>
</dbReference>
<dbReference type="Gene3D" id="3.40.630.30">
    <property type="match status" value="1"/>
</dbReference>
<dbReference type="EC" id="2.3.1.266" evidence="6"/>
<protein>
    <submittedName>
        <fullName evidence="6">Ribosomal protein S18-alanine N-acetyltransferase</fullName>
        <ecNumber evidence="6">2.3.1.266</ecNumber>
    </submittedName>
</protein>
<dbReference type="EMBL" id="JAUHPW010000002">
    <property type="protein sequence ID" value="MDN4475036.1"/>
    <property type="molecule type" value="Genomic_DNA"/>
</dbReference>
<comment type="similarity">
    <text evidence="1">Belongs to the acetyltransferase family. RimI subfamily.</text>
</comment>
<evidence type="ECO:0000256" key="4">
    <source>
        <dbReference type="ARBA" id="ARBA00023315"/>
    </source>
</evidence>
<reference evidence="6" key="1">
    <citation type="submission" date="2023-06" db="EMBL/GenBank/DDBJ databases">
        <title>Sysu t00192.</title>
        <authorList>
            <person name="Gao L."/>
            <person name="Fang B.-Z."/>
            <person name="Li W.-J."/>
        </authorList>
    </citation>
    <scope>NUCLEOTIDE SEQUENCE</scope>
    <source>
        <strain evidence="6">SYSU T00192</strain>
    </source>
</reference>
<keyword evidence="6" id="KW-0689">Ribosomal protein</keyword>